<reference evidence="2 3" key="1">
    <citation type="submission" date="2020-07" db="EMBL/GenBank/DDBJ databases">
        <title>Luteimonas sp. SJ-92.</title>
        <authorList>
            <person name="Huang X.-X."/>
            <person name="Xu L."/>
            <person name="Sun J.-Q."/>
        </authorList>
    </citation>
    <scope>NUCLEOTIDE SEQUENCE [LARGE SCALE GENOMIC DNA]</scope>
    <source>
        <strain evidence="2 3">SJ-92</strain>
    </source>
</reference>
<dbReference type="CDD" id="cd19916">
    <property type="entry name" value="OphMA_like"/>
    <property type="match status" value="1"/>
</dbReference>
<accession>A0A853JDI9</accession>
<keyword evidence="3" id="KW-1185">Reference proteome</keyword>
<dbReference type="InterPro" id="IPR000878">
    <property type="entry name" value="4pyrrol_Mease"/>
</dbReference>
<evidence type="ECO:0000313" key="2">
    <source>
        <dbReference type="EMBL" id="NZA26630.1"/>
    </source>
</evidence>
<proteinExistence type="predicted"/>
<dbReference type="Proteomes" id="UP000578091">
    <property type="component" value="Unassembled WGS sequence"/>
</dbReference>
<gene>
    <name evidence="2" type="ORF">H0E84_09555</name>
</gene>
<dbReference type="SUPFAM" id="SSF53790">
    <property type="entry name" value="Tetrapyrrole methylase"/>
    <property type="match status" value="1"/>
</dbReference>
<dbReference type="InterPro" id="IPR035996">
    <property type="entry name" value="4pyrrol_Methylase_sf"/>
</dbReference>
<comment type="caution">
    <text evidence="2">The sequence shown here is derived from an EMBL/GenBank/DDBJ whole genome shotgun (WGS) entry which is preliminary data.</text>
</comment>
<dbReference type="InterPro" id="IPR014777">
    <property type="entry name" value="4pyrrole_Mease_sub1"/>
</dbReference>
<evidence type="ECO:0000313" key="3">
    <source>
        <dbReference type="Proteomes" id="UP000578091"/>
    </source>
</evidence>
<dbReference type="AlphaFoldDB" id="A0A853JDI9"/>
<dbReference type="EMBL" id="JACCKA010000059">
    <property type="protein sequence ID" value="NZA26630.1"/>
    <property type="molecule type" value="Genomic_DNA"/>
</dbReference>
<protein>
    <recommendedName>
        <fullName evidence="1">Tetrapyrrole methylase domain-containing protein</fullName>
    </recommendedName>
</protein>
<name>A0A853JDI9_9GAMM</name>
<feature type="domain" description="Tetrapyrrole methylase" evidence="1">
    <location>
        <begin position="8"/>
        <end position="213"/>
    </location>
</feature>
<organism evidence="2 3">
    <name type="scientific">Luteimonas salinisoli</name>
    <dbReference type="NCBI Taxonomy" id="2752307"/>
    <lineage>
        <taxon>Bacteria</taxon>
        <taxon>Pseudomonadati</taxon>
        <taxon>Pseudomonadota</taxon>
        <taxon>Gammaproteobacteria</taxon>
        <taxon>Lysobacterales</taxon>
        <taxon>Lysobacteraceae</taxon>
        <taxon>Luteimonas</taxon>
    </lineage>
</organism>
<dbReference type="Pfam" id="PF00590">
    <property type="entry name" value="TP_methylase"/>
    <property type="match status" value="1"/>
</dbReference>
<evidence type="ECO:0000259" key="1">
    <source>
        <dbReference type="Pfam" id="PF00590"/>
    </source>
</evidence>
<dbReference type="GO" id="GO:0008168">
    <property type="term" value="F:methyltransferase activity"/>
    <property type="evidence" value="ECO:0007669"/>
    <property type="project" value="InterPro"/>
</dbReference>
<dbReference type="RefSeq" id="WP_180678419.1">
    <property type="nucleotide sequence ID" value="NZ_JACCKA010000059.1"/>
</dbReference>
<dbReference type="Gene3D" id="3.40.1010.10">
    <property type="entry name" value="Cobalt-precorrin-4 Transmethylase, Domain 1"/>
    <property type="match status" value="1"/>
</dbReference>
<sequence>MRSSKGSLACVGLGMMLGAHLGPRARSCIERADIVFVAASDPIVELWVKGMHPDVRSLQSLYAEGKSRHETYREMVHAMLDEVRRGANVCGAFYGHPGVFAQVPHHAISRARDEGFAAAMEPAVSAEDCLYADLGIDPGARGCQHYEASQFMFYRRRIDPSAYLVLWQVGVAGDRSLQRSSTGTGYRRLLVERLAEDYPPEHAVTLYEAATLPVSQPRMESIPLAGIVEAKLALQTTLVIPPAVAMQRDDLMLARIARLDLENSCASAQQPQQGRVDNVERNRVS</sequence>